<keyword evidence="1" id="KW-0472">Membrane</keyword>
<organism evidence="2 3">
    <name type="scientific">Ceratopteris richardii</name>
    <name type="common">Triangle waterfern</name>
    <dbReference type="NCBI Taxonomy" id="49495"/>
    <lineage>
        <taxon>Eukaryota</taxon>
        <taxon>Viridiplantae</taxon>
        <taxon>Streptophyta</taxon>
        <taxon>Embryophyta</taxon>
        <taxon>Tracheophyta</taxon>
        <taxon>Polypodiopsida</taxon>
        <taxon>Polypodiidae</taxon>
        <taxon>Polypodiales</taxon>
        <taxon>Pteridineae</taxon>
        <taxon>Pteridaceae</taxon>
        <taxon>Parkerioideae</taxon>
        <taxon>Ceratopteris</taxon>
    </lineage>
</organism>
<sequence>MGLVHAVLAAGAALLVANLTLKAAARLRQRRMRGGSNGHIGSLKNKHVVITGGSSGIGLAIAMRCAAEGAFLTLISRTPSKLTAAAELITTTLGCPSHRVQTKIADTSDADAIISALKQSFEWMPIDVLICNAGLAKPGMIGEVEVKDLDLVTKTNFLGCVYPIHAVVPLMKQRSLENPSSIVIMSSLAGLIPVYGVNVYSATKYALKGLAEVLYLELLPWNIHVNLICPSFTKTDLLAEEYFGANATICGVGKTLYSYNQQSLDSADHVAKITLEGIKAGRFLTFTNRQGSTLGPLGRGFIPSDSFSTFFLELLLMIPYRFLNVLWLLHSKKVIMSSMNSNMN</sequence>
<gene>
    <name evidence="2" type="ORF">KP509_03G092800</name>
</gene>
<dbReference type="Pfam" id="PF00106">
    <property type="entry name" value="adh_short"/>
    <property type="match status" value="1"/>
</dbReference>
<dbReference type="OrthoDB" id="37659at2759"/>
<dbReference type="PANTHER" id="PTHR43550">
    <property type="entry name" value="3-KETODIHYDROSPHINGOSINE REDUCTASE"/>
    <property type="match status" value="1"/>
</dbReference>
<evidence type="ECO:0000313" key="3">
    <source>
        <dbReference type="Proteomes" id="UP000825935"/>
    </source>
</evidence>
<dbReference type="GO" id="GO:0006666">
    <property type="term" value="P:3-keto-sphinganine metabolic process"/>
    <property type="evidence" value="ECO:0007669"/>
    <property type="project" value="TreeGrafter"/>
</dbReference>
<dbReference type="GO" id="GO:0005789">
    <property type="term" value="C:endoplasmic reticulum membrane"/>
    <property type="evidence" value="ECO:0007669"/>
    <property type="project" value="TreeGrafter"/>
</dbReference>
<dbReference type="Gene3D" id="3.40.50.720">
    <property type="entry name" value="NAD(P)-binding Rossmann-like Domain"/>
    <property type="match status" value="1"/>
</dbReference>
<name>A0A8T2V548_CERRI</name>
<protein>
    <submittedName>
        <fullName evidence="2">Uncharacterized protein</fullName>
    </submittedName>
</protein>
<dbReference type="GO" id="GO:0030148">
    <property type="term" value="P:sphingolipid biosynthetic process"/>
    <property type="evidence" value="ECO:0007669"/>
    <property type="project" value="TreeGrafter"/>
</dbReference>
<dbReference type="Proteomes" id="UP000825935">
    <property type="component" value="Chromosome 3"/>
</dbReference>
<dbReference type="InterPro" id="IPR036291">
    <property type="entry name" value="NAD(P)-bd_dom_sf"/>
</dbReference>
<comment type="caution">
    <text evidence="2">The sequence shown here is derived from an EMBL/GenBank/DDBJ whole genome shotgun (WGS) entry which is preliminary data.</text>
</comment>
<keyword evidence="1" id="KW-0812">Transmembrane</keyword>
<dbReference type="PANTHER" id="PTHR43550:SF12">
    <property type="entry name" value="3-DEHYDROSPHINGANINE REDUCTASE"/>
    <property type="match status" value="1"/>
</dbReference>
<dbReference type="InterPro" id="IPR002347">
    <property type="entry name" value="SDR_fam"/>
</dbReference>
<dbReference type="EMBL" id="CM035408">
    <property type="protein sequence ID" value="KAH7442532.1"/>
    <property type="molecule type" value="Genomic_DNA"/>
</dbReference>
<keyword evidence="3" id="KW-1185">Reference proteome</keyword>
<proteinExistence type="predicted"/>
<feature type="transmembrane region" description="Helical" evidence="1">
    <location>
        <begin position="310"/>
        <end position="329"/>
    </location>
</feature>
<dbReference type="GO" id="GO:0047560">
    <property type="term" value="F:3-dehydrosphinganine reductase activity"/>
    <property type="evidence" value="ECO:0007669"/>
    <property type="project" value="TreeGrafter"/>
</dbReference>
<evidence type="ECO:0000256" key="1">
    <source>
        <dbReference type="SAM" id="Phobius"/>
    </source>
</evidence>
<evidence type="ECO:0000313" key="2">
    <source>
        <dbReference type="EMBL" id="KAH7442532.1"/>
    </source>
</evidence>
<reference evidence="2" key="1">
    <citation type="submission" date="2021-08" db="EMBL/GenBank/DDBJ databases">
        <title>WGS assembly of Ceratopteris richardii.</title>
        <authorList>
            <person name="Marchant D.B."/>
            <person name="Chen G."/>
            <person name="Jenkins J."/>
            <person name="Shu S."/>
            <person name="Leebens-Mack J."/>
            <person name="Grimwood J."/>
            <person name="Schmutz J."/>
            <person name="Soltis P."/>
            <person name="Soltis D."/>
            <person name="Chen Z.-H."/>
        </authorList>
    </citation>
    <scope>NUCLEOTIDE SEQUENCE</scope>
    <source>
        <strain evidence="2">Whitten #5841</strain>
        <tissue evidence="2">Leaf</tissue>
    </source>
</reference>
<keyword evidence="1" id="KW-1133">Transmembrane helix</keyword>
<dbReference type="PRINTS" id="PR00081">
    <property type="entry name" value="GDHRDH"/>
</dbReference>
<dbReference type="AlphaFoldDB" id="A0A8T2V548"/>
<dbReference type="SUPFAM" id="SSF51735">
    <property type="entry name" value="NAD(P)-binding Rossmann-fold domains"/>
    <property type="match status" value="1"/>
</dbReference>
<dbReference type="OMA" id="IRISMIC"/>
<accession>A0A8T2V548</accession>